<proteinExistence type="predicted"/>
<dbReference type="SMART" id="SM00256">
    <property type="entry name" value="FBOX"/>
    <property type="match status" value="1"/>
</dbReference>
<dbReference type="EMBL" id="KZ679133">
    <property type="protein sequence ID" value="PTB75600.1"/>
    <property type="molecule type" value="Genomic_DNA"/>
</dbReference>
<accession>A0A2T4C213</accession>
<gene>
    <name evidence="2" type="ORF">M440DRAFT_1402130</name>
</gene>
<dbReference type="OrthoDB" id="4879927at2759"/>
<dbReference type="InterPro" id="IPR001810">
    <property type="entry name" value="F-box_dom"/>
</dbReference>
<keyword evidence="3" id="KW-1185">Reference proteome</keyword>
<evidence type="ECO:0000259" key="1">
    <source>
        <dbReference type="PROSITE" id="PS50181"/>
    </source>
</evidence>
<evidence type="ECO:0000313" key="2">
    <source>
        <dbReference type="EMBL" id="PTB75600.1"/>
    </source>
</evidence>
<dbReference type="Gene3D" id="1.20.1280.50">
    <property type="match status" value="1"/>
</dbReference>
<dbReference type="PROSITE" id="PS50181">
    <property type="entry name" value="FBOX"/>
    <property type="match status" value="1"/>
</dbReference>
<dbReference type="SUPFAM" id="SSF81383">
    <property type="entry name" value="F-box domain"/>
    <property type="match status" value="1"/>
</dbReference>
<dbReference type="Pfam" id="PF12937">
    <property type="entry name" value="F-box-like"/>
    <property type="match status" value="1"/>
</dbReference>
<reference evidence="2 3" key="1">
    <citation type="submission" date="2016-07" db="EMBL/GenBank/DDBJ databases">
        <title>Multiple horizontal gene transfer events from other fungi enriched the ability of initially mycotrophic Trichoderma (Ascomycota) to feed on dead plant biomass.</title>
        <authorList>
            <consortium name="DOE Joint Genome Institute"/>
            <person name="Aerts A."/>
            <person name="Atanasova L."/>
            <person name="Chenthamara K."/>
            <person name="Zhang J."/>
            <person name="Grujic M."/>
            <person name="Henrissat B."/>
            <person name="Kuo A."/>
            <person name="Salamov A."/>
            <person name="Lipzen A."/>
            <person name="Labutti K."/>
            <person name="Barry K."/>
            <person name="Miao Y."/>
            <person name="Rahimi M.J."/>
            <person name="Shen Q."/>
            <person name="Grigoriev I.V."/>
            <person name="Kubicek C.P."/>
            <person name="Druzhinina I.S."/>
        </authorList>
    </citation>
    <scope>NUCLEOTIDE SEQUENCE [LARGE SCALE GENOMIC DNA]</scope>
    <source>
        <strain evidence="2 3">ATCC 18648</strain>
    </source>
</reference>
<sequence length="155" mass="17677">MSLQTLIRLIVGTSSRASWNTRSPILQLPAEIILCIADHLALQDLFILSQVCRALRRLVHRDWNTELFLLRPRDQYRFWVGLSLVRPAFWACGRCCSMHRVSGDGSDSRPIAWAPSVPGWRRLPCGAHYRERGRSVVARELSSSESELDEGGFWS</sequence>
<organism evidence="2 3">
    <name type="scientific">Trichoderma longibrachiatum ATCC 18648</name>
    <dbReference type="NCBI Taxonomy" id="983965"/>
    <lineage>
        <taxon>Eukaryota</taxon>
        <taxon>Fungi</taxon>
        <taxon>Dikarya</taxon>
        <taxon>Ascomycota</taxon>
        <taxon>Pezizomycotina</taxon>
        <taxon>Sordariomycetes</taxon>
        <taxon>Hypocreomycetidae</taxon>
        <taxon>Hypocreales</taxon>
        <taxon>Hypocreaceae</taxon>
        <taxon>Trichoderma</taxon>
    </lineage>
</organism>
<feature type="domain" description="F-box" evidence="1">
    <location>
        <begin position="22"/>
        <end position="71"/>
    </location>
</feature>
<dbReference type="Proteomes" id="UP000240760">
    <property type="component" value="Unassembled WGS sequence"/>
</dbReference>
<dbReference type="AlphaFoldDB" id="A0A2T4C213"/>
<name>A0A2T4C213_TRILO</name>
<evidence type="ECO:0000313" key="3">
    <source>
        <dbReference type="Proteomes" id="UP000240760"/>
    </source>
</evidence>
<dbReference type="InterPro" id="IPR036047">
    <property type="entry name" value="F-box-like_dom_sf"/>
</dbReference>
<protein>
    <recommendedName>
        <fullName evidence="1">F-box domain-containing protein</fullName>
    </recommendedName>
</protein>